<evidence type="ECO:0000313" key="4">
    <source>
        <dbReference type="EMBL" id="GHC01690.1"/>
    </source>
</evidence>
<comment type="caution">
    <text evidence="4">The sequence shown here is derived from an EMBL/GenBank/DDBJ whole genome shotgun (WGS) entry which is preliminary data.</text>
</comment>
<dbReference type="AlphaFoldDB" id="A0A8J3GEA2"/>
<reference evidence="4" key="1">
    <citation type="journal article" date="2014" name="Int. J. Syst. Evol. Microbiol.">
        <title>Complete genome sequence of Corynebacterium casei LMG S-19264T (=DSM 44701T), isolated from a smear-ripened cheese.</title>
        <authorList>
            <consortium name="US DOE Joint Genome Institute (JGI-PGF)"/>
            <person name="Walter F."/>
            <person name="Albersmeier A."/>
            <person name="Kalinowski J."/>
            <person name="Ruckert C."/>
        </authorList>
    </citation>
    <scope>NUCLEOTIDE SEQUENCE</scope>
    <source>
        <strain evidence="4">KCTC 12870</strain>
    </source>
</reference>
<proteinExistence type="predicted"/>
<dbReference type="InterPro" id="IPR050707">
    <property type="entry name" value="HTH_MetabolicPath_Reg"/>
</dbReference>
<dbReference type="InterPro" id="IPR036390">
    <property type="entry name" value="WH_DNA-bd_sf"/>
</dbReference>
<feature type="domain" description="HTH iclR-type" evidence="3">
    <location>
        <begin position="1"/>
        <end position="50"/>
    </location>
</feature>
<keyword evidence="1" id="KW-0805">Transcription regulation</keyword>
<dbReference type="EMBL" id="BMXG01000009">
    <property type="protein sequence ID" value="GHC01690.1"/>
    <property type="molecule type" value="Genomic_DNA"/>
</dbReference>
<dbReference type="GO" id="GO:0045892">
    <property type="term" value="P:negative regulation of DNA-templated transcription"/>
    <property type="evidence" value="ECO:0007669"/>
    <property type="project" value="TreeGrafter"/>
</dbReference>
<protein>
    <recommendedName>
        <fullName evidence="3">HTH iclR-type domain-containing protein</fullName>
    </recommendedName>
</protein>
<name>A0A8J3GEA2_9BACT</name>
<dbReference type="GO" id="GO:0003700">
    <property type="term" value="F:DNA-binding transcription factor activity"/>
    <property type="evidence" value="ECO:0007669"/>
    <property type="project" value="TreeGrafter"/>
</dbReference>
<evidence type="ECO:0000256" key="1">
    <source>
        <dbReference type="ARBA" id="ARBA00023015"/>
    </source>
</evidence>
<dbReference type="InterPro" id="IPR036388">
    <property type="entry name" value="WH-like_DNA-bd_sf"/>
</dbReference>
<dbReference type="Proteomes" id="UP000642829">
    <property type="component" value="Unassembled WGS sequence"/>
</dbReference>
<dbReference type="Pfam" id="PF09339">
    <property type="entry name" value="HTH_IclR"/>
    <property type="match status" value="1"/>
</dbReference>
<accession>A0A8J3GEA2</accession>
<dbReference type="PANTHER" id="PTHR30136">
    <property type="entry name" value="HELIX-TURN-HELIX TRANSCRIPTIONAL REGULATOR, ICLR FAMILY"/>
    <property type="match status" value="1"/>
</dbReference>
<keyword evidence="5" id="KW-1185">Reference proteome</keyword>
<dbReference type="GO" id="GO:0003677">
    <property type="term" value="F:DNA binding"/>
    <property type="evidence" value="ECO:0007669"/>
    <property type="project" value="UniProtKB-KW"/>
</dbReference>
<evidence type="ECO:0000313" key="5">
    <source>
        <dbReference type="Proteomes" id="UP000642829"/>
    </source>
</evidence>
<dbReference type="Gene3D" id="1.10.10.10">
    <property type="entry name" value="Winged helix-like DNA-binding domain superfamily/Winged helix DNA-binding domain"/>
    <property type="match status" value="1"/>
</dbReference>
<dbReference type="SUPFAM" id="SSF46785">
    <property type="entry name" value="Winged helix' DNA-binding domain"/>
    <property type="match status" value="1"/>
</dbReference>
<organism evidence="4 5">
    <name type="scientific">Cerasicoccus arenae</name>
    <dbReference type="NCBI Taxonomy" id="424488"/>
    <lineage>
        <taxon>Bacteria</taxon>
        <taxon>Pseudomonadati</taxon>
        <taxon>Verrucomicrobiota</taxon>
        <taxon>Opitutia</taxon>
        <taxon>Puniceicoccales</taxon>
        <taxon>Cerasicoccaceae</taxon>
        <taxon>Cerasicoccus</taxon>
    </lineage>
</organism>
<gene>
    <name evidence="4" type="ORF">GCM10007047_17830</name>
</gene>
<reference evidence="4" key="2">
    <citation type="submission" date="2020-09" db="EMBL/GenBank/DDBJ databases">
        <authorList>
            <person name="Sun Q."/>
            <person name="Kim S."/>
        </authorList>
    </citation>
    <scope>NUCLEOTIDE SEQUENCE</scope>
    <source>
        <strain evidence="4">KCTC 12870</strain>
    </source>
</reference>
<sequence length="232" mass="26163">MVQSGHSWGVTALAKELGMPKSSIHRLLQSLIELGFVQKIEQTKRYTVSADIFEFIHEIATHFGKNRSLGECLWEAARTLECSVYLNMLGHQCSYVICAAGEEGSTSKLGLHAKSYESSAGKVLIAQMDEAEWPRYAPPNDAENPSQKNPQSERFYGQLREARDKRVAWNLRESSPNYVSLAAVVREPFITQPRLAVALLLRYEELRLRDPDELEQAVLVLADELEHILGLH</sequence>
<dbReference type="SUPFAM" id="SSF55781">
    <property type="entry name" value="GAF domain-like"/>
    <property type="match status" value="1"/>
</dbReference>
<dbReference type="PANTHER" id="PTHR30136:SF35">
    <property type="entry name" value="HTH-TYPE TRANSCRIPTIONAL REGULATOR RV1719"/>
    <property type="match status" value="1"/>
</dbReference>
<evidence type="ECO:0000256" key="2">
    <source>
        <dbReference type="ARBA" id="ARBA00023163"/>
    </source>
</evidence>
<evidence type="ECO:0000259" key="3">
    <source>
        <dbReference type="PROSITE" id="PS51077"/>
    </source>
</evidence>
<keyword evidence="2" id="KW-0804">Transcription</keyword>
<dbReference type="Gene3D" id="3.30.450.40">
    <property type="match status" value="1"/>
</dbReference>
<dbReference type="PROSITE" id="PS51077">
    <property type="entry name" value="HTH_ICLR"/>
    <property type="match status" value="1"/>
</dbReference>
<dbReference type="InterPro" id="IPR005471">
    <property type="entry name" value="Tscrpt_reg_IclR_N"/>
</dbReference>
<dbReference type="InterPro" id="IPR029016">
    <property type="entry name" value="GAF-like_dom_sf"/>
</dbReference>